<feature type="compositionally biased region" description="Low complexity" evidence="1">
    <location>
        <begin position="150"/>
        <end position="161"/>
    </location>
</feature>
<dbReference type="EMBL" id="SPDV01000063">
    <property type="protein sequence ID" value="TFI56623.1"/>
    <property type="molecule type" value="Genomic_DNA"/>
</dbReference>
<feature type="region of interest" description="Disordered" evidence="1">
    <location>
        <begin position="141"/>
        <end position="161"/>
    </location>
</feature>
<dbReference type="Proteomes" id="UP000298213">
    <property type="component" value="Unassembled WGS sequence"/>
</dbReference>
<sequence length="411" mass="44164">MNQDSRIADRQADPFFDARCEDGGGARLASADASQAISAYLEAAIELASALAEKGRYGLRGRLAMPILANARHALLLALRHALAGLHRLGMVAEPPAESRDPLRHWRQLRDSRPGDRALRQRIDALAPYVASLARIDEDGSVLPHPALPDDPSGGPPAIADDAAVDPAQVRESLRGLLEEIGWLLSCVSTLGRESVGGLRTRDCSRQDLVAIARMLPSHGEWRGEAFEEASGKVRDRFGLSADAFADALEAIAGARETRALVGLTSPLVHLCDAQLLRAVRHWRRCHPNRALTFAESLLGRGLWKRDHPAVDARRQDAAAAIADLGAALAREEVAELATIFDMGRAAILPELYEARVAERREALAAEDAAPAAVDALLGSLQFARSIADGLRRLGRPDLAAQVLEEADAEG</sequence>
<organism evidence="2 3">
    <name type="scientific">Sphingomonas parva</name>
    <dbReference type="NCBI Taxonomy" id="2555898"/>
    <lineage>
        <taxon>Bacteria</taxon>
        <taxon>Pseudomonadati</taxon>
        <taxon>Pseudomonadota</taxon>
        <taxon>Alphaproteobacteria</taxon>
        <taxon>Sphingomonadales</taxon>
        <taxon>Sphingomonadaceae</taxon>
        <taxon>Sphingomonas</taxon>
    </lineage>
</organism>
<proteinExistence type="predicted"/>
<keyword evidence="3" id="KW-1185">Reference proteome</keyword>
<protein>
    <submittedName>
        <fullName evidence="2">Uncharacterized protein</fullName>
    </submittedName>
</protein>
<evidence type="ECO:0000313" key="2">
    <source>
        <dbReference type="EMBL" id="TFI56623.1"/>
    </source>
</evidence>
<dbReference type="RefSeq" id="WP_135090140.1">
    <property type="nucleotide sequence ID" value="NZ_SPDV01000063.1"/>
</dbReference>
<gene>
    <name evidence="2" type="ORF">E2493_19255</name>
</gene>
<dbReference type="OrthoDB" id="7888975at2"/>
<evidence type="ECO:0000256" key="1">
    <source>
        <dbReference type="SAM" id="MobiDB-lite"/>
    </source>
</evidence>
<comment type="caution">
    <text evidence="2">The sequence shown here is derived from an EMBL/GenBank/DDBJ whole genome shotgun (WGS) entry which is preliminary data.</text>
</comment>
<accession>A0A4Y8ZKU6</accession>
<reference evidence="2 3" key="1">
    <citation type="submission" date="2019-03" db="EMBL/GenBank/DDBJ databases">
        <title>Genome sequence of Sphingomonas sp. 17J27-24.</title>
        <authorList>
            <person name="Kim M."/>
            <person name="Maeng S."/>
            <person name="Sathiyaraj S."/>
        </authorList>
    </citation>
    <scope>NUCLEOTIDE SEQUENCE [LARGE SCALE GENOMIC DNA]</scope>
    <source>
        <strain evidence="2 3">17J27-24</strain>
    </source>
</reference>
<name>A0A4Y8ZKU6_9SPHN</name>
<dbReference type="AlphaFoldDB" id="A0A4Y8ZKU6"/>
<evidence type="ECO:0000313" key="3">
    <source>
        <dbReference type="Proteomes" id="UP000298213"/>
    </source>
</evidence>